<dbReference type="PANTHER" id="PTHR35317:SF31">
    <property type="entry name" value="DUF4219 DOMAIN-CONTAINING PROTEIN"/>
    <property type="match status" value="1"/>
</dbReference>
<organism evidence="2 3">
    <name type="scientific">Hevea brasiliensis</name>
    <name type="common">Para rubber tree</name>
    <name type="synonym">Siphonia brasiliensis</name>
    <dbReference type="NCBI Taxonomy" id="3981"/>
    <lineage>
        <taxon>Eukaryota</taxon>
        <taxon>Viridiplantae</taxon>
        <taxon>Streptophyta</taxon>
        <taxon>Embryophyta</taxon>
        <taxon>Tracheophyta</taxon>
        <taxon>Spermatophyta</taxon>
        <taxon>Magnoliopsida</taxon>
        <taxon>eudicotyledons</taxon>
        <taxon>Gunneridae</taxon>
        <taxon>Pentapetalae</taxon>
        <taxon>rosids</taxon>
        <taxon>fabids</taxon>
        <taxon>Malpighiales</taxon>
        <taxon>Euphorbiaceae</taxon>
        <taxon>Crotonoideae</taxon>
        <taxon>Micrandreae</taxon>
        <taxon>Hevea</taxon>
    </lineage>
</organism>
<proteinExistence type="predicted"/>
<protein>
    <recommendedName>
        <fullName evidence="1">Serine aminopeptidase S33 domain-containing protein</fullName>
    </recommendedName>
</protein>
<dbReference type="SUPFAM" id="SSF53474">
    <property type="entry name" value="alpha/beta-Hydrolases"/>
    <property type="match status" value="1"/>
</dbReference>
<dbReference type="Proteomes" id="UP000467840">
    <property type="component" value="Chromosome 10"/>
</dbReference>
<keyword evidence="3" id="KW-1185">Reference proteome</keyword>
<dbReference type="Gene3D" id="3.40.50.1820">
    <property type="entry name" value="alpha/beta hydrolase"/>
    <property type="match status" value="1"/>
</dbReference>
<reference evidence="2 3" key="1">
    <citation type="journal article" date="2020" name="Mol. Plant">
        <title>The Chromosome-Based Rubber Tree Genome Provides New Insights into Spurge Genome Evolution and Rubber Biosynthesis.</title>
        <authorList>
            <person name="Liu J."/>
            <person name="Shi C."/>
            <person name="Shi C.C."/>
            <person name="Li W."/>
            <person name="Zhang Q.J."/>
            <person name="Zhang Y."/>
            <person name="Li K."/>
            <person name="Lu H.F."/>
            <person name="Shi C."/>
            <person name="Zhu S.T."/>
            <person name="Xiao Z.Y."/>
            <person name="Nan H."/>
            <person name="Yue Y."/>
            <person name="Zhu X.G."/>
            <person name="Wu Y."/>
            <person name="Hong X.N."/>
            <person name="Fan G.Y."/>
            <person name="Tong Y."/>
            <person name="Zhang D."/>
            <person name="Mao C.L."/>
            <person name="Liu Y.L."/>
            <person name="Hao S.J."/>
            <person name="Liu W.Q."/>
            <person name="Lv M.Q."/>
            <person name="Zhang H.B."/>
            <person name="Liu Y."/>
            <person name="Hu-Tang G.R."/>
            <person name="Wang J.P."/>
            <person name="Wang J.H."/>
            <person name="Sun Y.H."/>
            <person name="Ni S.B."/>
            <person name="Chen W.B."/>
            <person name="Zhang X.C."/>
            <person name="Jiao Y.N."/>
            <person name="Eichler E.E."/>
            <person name="Li G.H."/>
            <person name="Liu X."/>
            <person name="Gao L.Z."/>
        </authorList>
    </citation>
    <scope>NUCLEOTIDE SEQUENCE [LARGE SCALE GENOMIC DNA]</scope>
    <source>
        <strain evidence="3">cv. GT1</strain>
        <tissue evidence="2">Leaf</tissue>
    </source>
</reference>
<comment type="caution">
    <text evidence="2">The sequence shown here is derived from an EMBL/GenBank/DDBJ whole genome shotgun (WGS) entry which is preliminary data.</text>
</comment>
<dbReference type="AlphaFoldDB" id="A0A6A6N1L3"/>
<sequence length="273" mass="31060">MAFRAFAFHSRCGDAHLVRSSHSRIVAFCLIQGVVEAEVSCVEPRRVVMRPRAATAFELLRVCRDLQGSFEKVEVPLLIVHGGDDVVCDPACVEELHRRASSKDKTLKIYPGMWHQLVGEPEESVNLVHVQQVVSEPSLIFERPEYSFGTGPPPVFDGQNYQLWAVKMKTYLRGFDLWEVVETGNGPPPLRANPTVTQLKHYAEESAKKYKSLSIIHAAVTETIFTRIMACDTGKEAWDRLKEEFQGSEKTKQMQVLNLRREYELLKMKEVNQ</sequence>
<evidence type="ECO:0000259" key="1">
    <source>
        <dbReference type="Pfam" id="PF12146"/>
    </source>
</evidence>
<accession>A0A6A6N1L3</accession>
<dbReference type="EMBL" id="JAAGAX010000003">
    <property type="protein sequence ID" value="KAF2318538.1"/>
    <property type="molecule type" value="Genomic_DNA"/>
</dbReference>
<dbReference type="PANTHER" id="PTHR35317">
    <property type="entry name" value="OS04G0629600 PROTEIN"/>
    <property type="match status" value="1"/>
</dbReference>
<evidence type="ECO:0000313" key="3">
    <source>
        <dbReference type="Proteomes" id="UP000467840"/>
    </source>
</evidence>
<dbReference type="InterPro" id="IPR022742">
    <property type="entry name" value="Hydrolase_4"/>
</dbReference>
<name>A0A6A6N1L3_HEVBR</name>
<dbReference type="Pfam" id="PF12146">
    <property type="entry name" value="Hydrolase_4"/>
    <property type="match status" value="1"/>
</dbReference>
<gene>
    <name evidence="2" type="ORF">GH714_008752</name>
</gene>
<evidence type="ECO:0000313" key="2">
    <source>
        <dbReference type="EMBL" id="KAF2318538.1"/>
    </source>
</evidence>
<feature type="domain" description="Serine aminopeptidase S33" evidence="1">
    <location>
        <begin position="48"/>
        <end position="122"/>
    </location>
</feature>
<dbReference type="InterPro" id="IPR029058">
    <property type="entry name" value="AB_hydrolase_fold"/>
</dbReference>
<dbReference type="Pfam" id="PF14223">
    <property type="entry name" value="Retrotran_gag_2"/>
    <property type="match status" value="1"/>
</dbReference>